<reference evidence="3" key="1">
    <citation type="submission" date="2022-10" db="EMBL/GenBank/DDBJ databases">
        <title>Genome assembly of Pristionchus species.</title>
        <authorList>
            <person name="Yoshida K."/>
            <person name="Sommer R.J."/>
        </authorList>
    </citation>
    <scope>NUCLEOTIDE SEQUENCE [LARGE SCALE GENOMIC DNA]</scope>
    <source>
        <strain evidence="3">RS5460</strain>
    </source>
</reference>
<name>A0AAN4ZFS5_9BILA</name>
<dbReference type="EMBL" id="BTRK01000002">
    <property type="protein sequence ID" value="GMR36165.1"/>
    <property type="molecule type" value="Genomic_DNA"/>
</dbReference>
<organism evidence="2 3">
    <name type="scientific">Pristionchus mayeri</name>
    <dbReference type="NCBI Taxonomy" id="1317129"/>
    <lineage>
        <taxon>Eukaryota</taxon>
        <taxon>Metazoa</taxon>
        <taxon>Ecdysozoa</taxon>
        <taxon>Nematoda</taxon>
        <taxon>Chromadorea</taxon>
        <taxon>Rhabditida</taxon>
        <taxon>Rhabditina</taxon>
        <taxon>Diplogasteromorpha</taxon>
        <taxon>Diplogasteroidea</taxon>
        <taxon>Neodiplogasteridae</taxon>
        <taxon>Pristionchus</taxon>
    </lineage>
</organism>
<evidence type="ECO:0000313" key="2">
    <source>
        <dbReference type="EMBL" id="GMR36165.1"/>
    </source>
</evidence>
<gene>
    <name evidence="2" type="ORF">PMAYCL1PPCAC_06360</name>
</gene>
<dbReference type="AlphaFoldDB" id="A0AAN4ZFS5"/>
<feature type="region of interest" description="Disordered" evidence="1">
    <location>
        <begin position="156"/>
        <end position="176"/>
    </location>
</feature>
<protein>
    <submittedName>
        <fullName evidence="2">Uncharacterized protein</fullName>
    </submittedName>
</protein>
<proteinExistence type="predicted"/>
<accession>A0AAN4ZFS5</accession>
<evidence type="ECO:0000313" key="3">
    <source>
        <dbReference type="Proteomes" id="UP001328107"/>
    </source>
</evidence>
<sequence length="176" mass="20663">LYYAVWALLFTIIRTQFFGRRGEGRERRRDEEREREWRRLEVQLDHKMKIIEGKLRFVQFSLQSPHRNVIDYSSPAAVLLFSSAAVAADPDTLRMRALIELFSECNNEIRGVTNDLEGLVGRPSCERLCQRVQHSAETIERLIMRFREVMKEVMNVPSPSKTLTPSERHRRKSTSN</sequence>
<feature type="non-terminal residue" evidence="2">
    <location>
        <position position="1"/>
    </location>
</feature>
<keyword evidence="3" id="KW-1185">Reference proteome</keyword>
<dbReference type="Proteomes" id="UP001328107">
    <property type="component" value="Unassembled WGS sequence"/>
</dbReference>
<comment type="caution">
    <text evidence="2">The sequence shown here is derived from an EMBL/GenBank/DDBJ whole genome shotgun (WGS) entry which is preliminary data.</text>
</comment>
<evidence type="ECO:0000256" key="1">
    <source>
        <dbReference type="SAM" id="MobiDB-lite"/>
    </source>
</evidence>